<dbReference type="PATRIC" id="fig|1302272.5.peg.738"/>
<comment type="caution">
    <text evidence="2">The sequence shown here is derived from an EMBL/GenBank/DDBJ whole genome shotgun (WGS) entry which is preliminary data.</text>
</comment>
<dbReference type="Proteomes" id="UP000050911">
    <property type="component" value="Unassembled WGS sequence"/>
</dbReference>
<dbReference type="EMBL" id="AZCX01000012">
    <property type="protein sequence ID" value="KRK47115.1"/>
    <property type="molecule type" value="Genomic_DNA"/>
</dbReference>
<proteinExistence type="predicted"/>
<reference evidence="2 3" key="1">
    <citation type="journal article" date="2015" name="Genome Announc.">
        <title>Expanding the biotechnology potential of lactobacilli through comparative genomics of 213 strains and associated genera.</title>
        <authorList>
            <person name="Sun Z."/>
            <person name="Harris H.M."/>
            <person name="McCann A."/>
            <person name="Guo C."/>
            <person name="Argimon S."/>
            <person name="Zhang W."/>
            <person name="Yang X."/>
            <person name="Jeffery I.B."/>
            <person name="Cooney J.C."/>
            <person name="Kagawa T.F."/>
            <person name="Liu W."/>
            <person name="Song Y."/>
            <person name="Salvetti E."/>
            <person name="Wrobel A."/>
            <person name="Rasinkangas P."/>
            <person name="Parkhill J."/>
            <person name="Rea M.C."/>
            <person name="O'Sullivan O."/>
            <person name="Ritari J."/>
            <person name="Douillard F.P."/>
            <person name="Paul Ross R."/>
            <person name="Yang R."/>
            <person name="Briner A.E."/>
            <person name="Felis G.E."/>
            <person name="de Vos W.M."/>
            <person name="Barrangou R."/>
            <person name="Klaenhammer T.R."/>
            <person name="Caufield P.W."/>
            <person name="Cui Y."/>
            <person name="Zhang H."/>
            <person name="O'Toole P.W."/>
        </authorList>
    </citation>
    <scope>NUCLEOTIDE SEQUENCE [LARGE SCALE GENOMIC DNA]</scope>
    <source>
        <strain evidence="2 3">JCM 15530</strain>
    </source>
</reference>
<organism evidence="2 3">
    <name type="scientific">Secundilactobacillus kimchicus JCM 15530</name>
    <dbReference type="NCBI Taxonomy" id="1302272"/>
    <lineage>
        <taxon>Bacteria</taxon>
        <taxon>Bacillati</taxon>
        <taxon>Bacillota</taxon>
        <taxon>Bacilli</taxon>
        <taxon>Lactobacillales</taxon>
        <taxon>Lactobacillaceae</taxon>
        <taxon>Secundilactobacillus</taxon>
    </lineage>
</organism>
<accession>A0A0R1HL66</accession>
<evidence type="ECO:0000313" key="2">
    <source>
        <dbReference type="EMBL" id="KRK47115.1"/>
    </source>
</evidence>
<dbReference type="Pfam" id="PF17936">
    <property type="entry name" value="Big_6"/>
    <property type="match status" value="1"/>
</dbReference>
<gene>
    <name evidence="2" type="ORF">FC96_GL000738</name>
</gene>
<dbReference type="RefSeq" id="WP_056943083.1">
    <property type="nucleotide sequence ID" value="NZ_AZCX01000012.1"/>
</dbReference>
<evidence type="ECO:0000313" key="3">
    <source>
        <dbReference type="Proteomes" id="UP000050911"/>
    </source>
</evidence>
<protein>
    <recommendedName>
        <fullName evidence="1">Bacterial Ig domain-containing protein</fullName>
    </recommendedName>
</protein>
<dbReference type="InterPro" id="IPR041498">
    <property type="entry name" value="Big_6"/>
</dbReference>
<sequence length="124" mass="13209">MKKLMIIAATLLAVITVALTTYGGDMVLSEIITARAATKIQVNQPLESTHKITGRAKAGATVVVKNDLGEVLGTTTATQGDKFTIETDEVLEAKEKLEILIKSNGHTEKVTIKTAPIVHQVATQ</sequence>
<name>A0A0R1HL66_9LACO</name>
<dbReference type="AlphaFoldDB" id="A0A0R1HL66"/>
<feature type="domain" description="Bacterial Ig" evidence="1">
    <location>
        <begin position="47"/>
        <end position="101"/>
    </location>
</feature>
<evidence type="ECO:0000259" key="1">
    <source>
        <dbReference type="Pfam" id="PF17936"/>
    </source>
</evidence>
<keyword evidence="3" id="KW-1185">Reference proteome</keyword>